<sequence length="97" mass="10781">MDAKLPELCMDIELLHDAIDLYLKKEPLTPNDAQPNESQTVAERFRADKRRRESNDDLEVTGASALTSISKRTKVMDALSPAEVLGPDPNSEEPMSL</sequence>
<name>A0A067TF05_GALM3</name>
<protein>
    <submittedName>
        <fullName evidence="2">Uncharacterized protein</fullName>
    </submittedName>
</protein>
<evidence type="ECO:0000313" key="3">
    <source>
        <dbReference type="Proteomes" id="UP000027222"/>
    </source>
</evidence>
<accession>A0A067TF05</accession>
<dbReference type="EMBL" id="KL142374">
    <property type="protein sequence ID" value="KDR78439.1"/>
    <property type="molecule type" value="Genomic_DNA"/>
</dbReference>
<reference evidence="3" key="1">
    <citation type="journal article" date="2014" name="Proc. Natl. Acad. Sci. U.S.A.">
        <title>Extensive sampling of basidiomycete genomes demonstrates inadequacy of the white-rot/brown-rot paradigm for wood decay fungi.</title>
        <authorList>
            <person name="Riley R."/>
            <person name="Salamov A.A."/>
            <person name="Brown D.W."/>
            <person name="Nagy L.G."/>
            <person name="Floudas D."/>
            <person name="Held B.W."/>
            <person name="Levasseur A."/>
            <person name="Lombard V."/>
            <person name="Morin E."/>
            <person name="Otillar R."/>
            <person name="Lindquist E.A."/>
            <person name="Sun H."/>
            <person name="LaButti K.M."/>
            <person name="Schmutz J."/>
            <person name="Jabbour D."/>
            <person name="Luo H."/>
            <person name="Baker S.E."/>
            <person name="Pisabarro A.G."/>
            <person name="Walton J.D."/>
            <person name="Blanchette R.A."/>
            <person name="Henrissat B."/>
            <person name="Martin F."/>
            <person name="Cullen D."/>
            <person name="Hibbett D.S."/>
            <person name="Grigoriev I.V."/>
        </authorList>
    </citation>
    <scope>NUCLEOTIDE SEQUENCE [LARGE SCALE GENOMIC DNA]</scope>
    <source>
        <strain evidence="3">CBS 339.88</strain>
    </source>
</reference>
<feature type="compositionally biased region" description="Polar residues" evidence="1">
    <location>
        <begin position="31"/>
        <end position="41"/>
    </location>
</feature>
<dbReference type="Proteomes" id="UP000027222">
    <property type="component" value="Unassembled WGS sequence"/>
</dbReference>
<feature type="compositionally biased region" description="Basic and acidic residues" evidence="1">
    <location>
        <begin position="43"/>
        <end position="55"/>
    </location>
</feature>
<keyword evidence="3" id="KW-1185">Reference proteome</keyword>
<feature type="region of interest" description="Disordered" evidence="1">
    <location>
        <begin position="27"/>
        <end position="62"/>
    </location>
</feature>
<dbReference type="AlphaFoldDB" id="A0A067TF05"/>
<evidence type="ECO:0000256" key="1">
    <source>
        <dbReference type="SAM" id="MobiDB-lite"/>
    </source>
</evidence>
<dbReference type="HOGENOM" id="CLU_2346849_0_0_1"/>
<organism evidence="2 3">
    <name type="scientific">Galerina marginata (strain CBS 339.88)</name>
    <dbReference type="NCBI Taxonomy" id="685588"/>
    <lineage>
        <taxon>Eukaryota</taxon>
        <taxon>Fungi</taxon>
        <taxon>Dikarya</taxon>
        <taxon>Basidiomycota</taxon>
        <taxon>Agaricomycotina</taxon>
        <taxon>Agaricomycetes</taxon>
        <taxon>Agaricomycetidae</taxon>
        <taxon>Agaricales</taxon>
        <taxon>Agaricineae</taxon>
        <taxon>Strophariaceae</taxon>
        <taxon>Galerina</taxon>
    </lineage>
</organism>
<gene>
    <name evidence="2" type="ORF">GALMADRAFT_243813</name>
</gene>
<proteinExistence type="predicted"/>
<evidence type="ECO:0000313" key="2">
    <source>
        <dbReference type="EMBL" id="KDR78439.1"/>
    </source>
</evidence>